<dbReference type="RefSeq" id="YP_009040572.1">
    <property type="nucleotide sequence ID" value="NC_024270.1"/>
</dbReference>
<evidence type="ECO:0000256" key="15">
    <source>
        <dbReference type="ARBA" id="ARBA00023128"/>
    </source>
</evidence>
<evidence type="ECO:0000256" key="8">
    <source>
        <dbReference type="ARBA" id="ARBA00022692"/>
    </source>
</evidence>
<reference evidence="20" key="1">
    <citation type="journal article" date="2014" name="Mitochondrial DNA">
        <title>Complete mitochondrial genome of the wild eri silkworm, Samia canningi (Lepidoptera: Saturniidae).</title>
        <authorList>
            <person name="Shantibala T."/>
            <person name="Victor T."/>
            <person name="Luikham R."/>
            <person name="Arunkumar K.P."/>
            <person name="Debaraj Sharma H."/>
            <person name="Lokeshwari R.K."/>
            <person name="Kim I."/>
        </authorList>
    </citation>
    <scope>NUCLEOTIDE SEQUENCE</scope>
    <source>
        <strain evidence="20">WE</strain>
    </source>
</reference>
<evidence type="ECO:0000256" key="7">
    <source>
        <dbReference type="ARBA" id="ARBA00022660"/>
    </source>
</evidence>
<dbReference type="GO" id="GO:0008137">
    <property type="term" value="F:NADH dehydrogenase (ubiquinone) activity"/>
    <property type="evidence" value="ECO:0007669"/>
    <property type="project" value="UniProtKB-EC"/>
</dbReference>
<dbReference type="InterPro" id="IPR050175">
    <property type="entry name" value="Complex_I_Subunit_2"/>
</dbReference>
<evidence type="ECO:0000256" key="17">
    <source>
        <dbReference type="ARBA" id="ARBA00049551"/>
    </source>
</evidence>
<evidence type="ECO:0000256" key="5">
    <source>
        <dbReference type="ARBA" id="ARBA00021008"/>
    </source>
</evidence>
<feature type="transmembrane region" description="Helical" evidence="18">
    <location>
        <begin position="59"/>
        <end position="79"/>
    </location>
</feature>
<dbReference type="InterPro" id="IPR001750">
    <property type="entry name" value="ND/Mrp_TM"/>
</dbReference>
<evidence type="ECO:0000256" key="6">
    <source>
        <dbReference type="ARBA" id="ARBA00022448"/>
    </source>
</evidence>
<comment type="function">
    <text evidence="18">Core subunit of the mitochondrial membrane respiratory chain NADH dehydrogenase (Complex I) which catalyzes electron transfer from NADH through the respiratory chain, using ubiquinone as an electron acceptor. Essential for the catalytic activity and assembly of complex I.</text>
</comment>
<sequence>MYFLNNSNKMFFSFILFFSTLISISSNSWFGCWIGLEINLLSFIPLISSPSNLLASEAALKYFLTQSIASINFLFMILLKMTLLKNFNTDNFISITINSSLLMKMGSAPFHFWFPNIVEGLSWLNNFILMTWQKITPMILLSYYFNKNFLYLMIIFNIMIGAIGGLNQTSLRKLMAFSSINNLGWMIYSIMISENLWIFYFSMYSFLISIMCFFFFNLNMFFINQLFINNITPLIKLNLLINFLSLGGLPPFLGFLPKWIMINFLMMNEFYLLTFLFIMSSLIIIFFYIRIIYSCFMFNYFKMKWLKINLNNNFLWLMNFFSLISTLGMILSTFLFF</sequence>
<evidence type="ECO:0000256" key="14">
    <source>
        <dbReference type="ARBA" id="ARBA00023075"/>
    </source>
</evidence>
<keyword evidence="13 18" id="KW-0520">NAD</keyword>
<feature type="transmembrane region" description="Helical" evidence="18">
    <location>
        <begin position="149"/>
        <end position="167"/>
    </location>
</feature>
<feature type="transmembrane region" description="Helical" evidence="18">
    <location>
        <begin position="12"/>
        <end position="36"/>
    </location>
</feature>
<accession>A0A059TCN4</accession>
<keyword evidence="12 18" id="KW-1133">Transmembrane helix</keyword>
<evidence type="ECO:0000256" key="2">
    <source>
        <dbReference type="ARBA" id="ARBA00004448"/>
    </source>
</evidence>
<evidence type="ECO:0000256" key="16">
    <source>
        <dbReference type="ARBA" id="ARBA00023136"/>
    </source>
</evidence>
<keyword evidence="7 18" id="KW-0679">Respiratory chain</keyword>
<evidence type="ECO:0000256" key="1">
    <source>
        <dbReference type="ARBA" id="ARBA00003257"/>
    </source>
</evidence>
<feature type="transmembrane region" description="Helical" evidence="18">
    <location>
        <begin position="272"/>
        <end position="293"/>
    </location>
</feature>
<feature type="transmembrane region" description="Helical" evidence="18">
    <location>
        <begin position="314"/>
        <end position="336"/>
    </location>
</feature>
<feature type="domain" description="NADH:quinone oxidoreductase/Mrp antiporter transmembrane" evidence="19">
    <location>
        <begin position="26"/>
        <end position="283"/>
    </location>
</feature>
<dbReference type="CTD" id="4536"/>
<evidence type="ECO:0000256" key="3">
    <source>
        <dbReference type="ARBA" id="ARBA00007012"/>
    </source>
</evidence>
<evidence type="ECO:0000256" key="13">
    <source>
        <dbReference type="ARBA" id="ARBA00023027"/>
    </source>
</evidence>
<evidence type="ECO:0000256" key="18">
    <source>
        <dbReference type="RuleBase" id="RU003403"/>
    </source>
</evidence>
<dbReference type="GeneID" id="19591728"/>
<evidence type="ECO:0000256" key="10">
    <source>
        <dbReference type="ARBA" id="ARBA00022967"/>
    </source>
</evidence>
<evidence type="ECO:0000256" key="9">
    <source>
        <dbReference type="ARBA" id="ARBA00022792"/>
    </source>
</evidence>
<dbReference type="AlphaFoldDB" id="A0A059TCN4"/>
<evidence type="ECO:0000256" key="4">
    <source>
        <dbReference type="ARBA" id="ARBA00012944"/>
    </source>
</evidence>
<feature type="transmembrane region" description="Helical" evidence="18">
    <location>
        <begin position="197"/>
        <end position="218"/>
    </location>
</feature>
<proteinExistence type="inferred from homology"/>
<gene>
    <name evidence="20" type="primary">ND2</name>
</gene>
<keyword evidence="6" id="KW-0813">Transport</keyword>
<dbReference type="EMBL" id="KJ159909">
    <property type="protein sequence ID" value="AHX80593.1"/>
    <property type="molecule type" value="Genomic_DNA"/>
</dbReference>
<keyword evidence="10 18" id="KW-1278">Translocase</keyword>
<comment type="catalytic activity">
    <reaction evidence="17 18">
        <text>a ubiquinone + NADH + 5 H(+)(in) = a ubiquinol + NAD(+) + 4 H(+)(out)</text>
        <dbReference type="Rhea" id="RHEA:29091"/>
        <dbReference type="Rhea" id="RHEA-COMP:9565"/>
        <dbReference type="Rhea" id="RHEA-COMP:9566"/>
        <dbReference type="ChEBI" id="CHEBI:15378"/>
        <dbReference type="ChEBI" id="CHEBI:16389"/>
        <dbReference type="ChEBI" id="CHEBI:17976"/>
        <dbReference type="ChEBI" id="CHEBI:57540"/>
        <dbReference type="ChEBI" id="CHEBI:57945"/>
        <dbReference type="EC" id="7.1.1.2"/>
    </reaction>
</comment>
<evidence type="ECO:0000256" key="11">
    <source>
        <dbReference type="ARBA" id="ARBA00022982"/>
    </source>
</evidence>
<feature type="transmembrane region" description="Helical" evidence="18">
    <location>
        <begin position="91"/>
        <end position="114"/>
    </location>
</feature>
<keyword evidence="9 18" id="KW-0999">Mitochondrion inner membrane</keyword>
<dbReference type="PANTHER" id="PTHR46552">
    <property type="entry name" value="NADH-UBIQUINONE OXIDOREDUCTASE CHAIN 2"/>
    <property type="match status" value="1"/>
</dbReference>
<keyword evidence="11 18" id="KW-0249">Electron transport</keyword>
<comment type="similarity">
    <text evidence="3 18">Belongs to the complex I subunit 2 family.</text>
</comment>
<dbReference type="GO" id="GO:0005743">
    <property type="term" value="C:mitochondrial inner membrane"/>
    <property type="evidence" value="ECO:0007669"/>
    <property type="project" value="UniProtKB-SubCell"/>
</dbReference>
<evidence type="ECO:0000313" key="20">
    <source>
        <dbReference type="EMBL" id="AHX80593.1"/>
    </source>
</evidence>
<keyword evidence="8 18" id="KW-0812">Transmembrane</keyword>
<comment type="subcellular location">
    <subcellularLocation>
        <location evidence="2 18">Mitochondrion inner membrane</location>
        <topology evidence="2 18">Multi-pass membrane protein</topology>
    </subcellularLocation>
</comment>
<keyword evidence="15 18" id="KW-0496">Mitochondrion</keyword>
<geneLocation type="mitochondrion" evidence="20"/>
<evidence type="ECO:0000259" key="19">
    <source>
        <dbReference type="Pfam" id="PF00361"/>
    </source>
</evidence>
<keyword evidence="16 18" id="KW-0472">Membrane</keyword>
<dbReference type="Pfam" id="PF00361">
    <property type="entry name" value="Proton_antipo_M"/>
    <property type="match status" value="1"/>
</dbReference>
<dbReference type="PRINTS" id="PR01436">
    <property type="entry name" value="NADHDHGNASE2"/>
</dbReference>
<protein>
    <recommendedName>
        <fullName evidence="5 18">NADH-ubiquinone oxidoreductase chain 2</fullName>
        <ecNumber evidence="4 18">7.1.1.2</ecNumber>
    </recommendedName>
</protein>
<evidence type="ECO:0000256" key="12">
    <source>
        <dbReference type="ARBA" id="ARBA00022989"/>
    </source>
</evidence>
<name>A0A059TCN4_9NEOP</name>
<comment type="function">
    <text evidence="1">Core subunit of the mitochondrial membrane respiratory chain NADH dehydrogenase (Complex I) that is believed to belong to the minimal assembly required for catalysis. Complex I functions in the transfer of electrons from NADH to the respiratory chain. The immediate electron acceptor for the enzyme is believed to be ubiquinone.</text>
</comment>
<dbReference type="PANTHER" id="PTHR46552:SF1">
    <property type="entry name" value="NADH-UBIQUINONE OXIDOREDUCTASE CHAIN 2"/>
    <property type="match status" value="1"/>
</dbReference>
<feature type="transmembrane region" description="Helical" evidence="18">
    <location>
        <begin position="174"/>
        <end position="191"/>
    </location>
</feature>
<keyword evidence="14 18" id="KW-0830">Ubiquinone</keyword>
<dbReference type="InterPro" id="IPR003917">
    <property type="entry name" value="NADH_UbQ_OxRdtase_chain2"/>
</dbReference>
<feature type="transmembrane region" description="Helical" evidence="18">
    <location>
        <begin position="239"/>
        <end position="260"/>
    </location>
</feature>
<dbReference type="GO" id="GO:0006120">
    <property type="term" value="P:mitochondrial electron transport, NADH to ubiquinone"/>
    <property type="evidence" value="ECO:0007669"/>
    <property type="project" value="InterPro"/>
</dbReference>
<dbReference type="EC" id="7.1.1.2" evidence="4 18"/>
<organism evidence="20">
    <name type="scientific">Samia canningi</name>
    <dbReference type="NCBI Taxonomy" id="1309813"/>
    <lineage>
        <taxon>Eukaryota</taxon>
        <taxon>Metazoa</taxon>
        <taxon>Ecdysozoa</taxon>
        <taxon>Arthropoda</taxon>
        <taxon>Hexapoda</taxon>
        <taxon>Insecta</taxon>
        <taxon>Pterygota</taxon>
        <taxon>Neoptera</taxon>
        <taxon>Endopterygota</taxon>
        <taxon>Lepidoptera</taxon>
        <taxon>Glossata</taxon>
        <taxon>Ditrysia</taxon>
        <taxon>Bombycoidea</taxon>
        <taxon>Saturniidae</taxon>
        <taxon>Saturniinae</taxon>
        <taxon>Attacini</taxon>
        <taxon>Samia</taxon>
    </lineage>
</organism>